<keyword evidence="3" id="KW-1185">Reference proteome</keyword>
<dbReference type="EMBL" id="JANPWB010000007">
    <property type="protein sequence ID" value="KAJ1174399.1"/>
    <property type="molecule type" value="Genomic_DNA"/>
</dbReference>
<keyword evidence="1" id="KW-1133">Transmembrane helix</keyword>
<keyword evidence="1" id="KW-0472">Membrane</keyword>
<evidence type="ECO:0000256" key="1">
    <source>
        <dbReference type="SAM" id="Phobius"/>
    </source>
</evidence>
<proteinExistence type="predicted"/>
<evidence type="ECO:0000313" key="3">
    <source>
        <dbReference type="Proteomes" id="UP001066276"/>
    </source>
</evidence>
<dbReference type="AlphaFoldDB" id="A0AAV7TEH6"/>
<accession>A0AAV7TEH6</accession>
<keyword evidence="1" id="KW-0812">Transmembrane</keyword>
<name>A0AAV7TEH6_PLEWA</name>
<feature type="transmembrane region" description="Helical" evidence="1">
    <location>
        <begin position="103"/>
        <end position="124"/>
    </location>
</feature>
<protein>
    <submittedName>
        <fullName evidence="2">Uncharacterized protein</fullName>
    </submittedName>
</protein>
<reference evidence="2" key="1">
    <citation type="journal article" date="2022" name="bioRxiv">
        <title>Sequencing and chromosome-scale assembly of the giantPleurodeles waltlgenome.</title>
        <authorList>
            <person name="Brown T."/>
            <person name="Elewa A."/>
            <person name="Iarovenko S."/>
            <person name="Subramanian E."/>
            <person name="Araus A.J."/>
            <person name="Petzold A."/>
            <person name="Susuki M."/>
            <person name="Suzuki K.-i.T."/>
            <person name="Hayashi T."/>
            <person name="Toyoda A."/>
            <person name="Oliveira C."/>
            <person name="Osipova E."/>
            <person name="Leigh N.D."/>
            <person name="Simon A."/>
            <person name="Yun M.H."/>
        </authorList>
    </citation>
    <scope>NUCLEOTIDE SEQUENCE</scope>
    <source>
        <strain evidence="2">20211129_DDA</strain>
        <tissue evidence="2">Liver</tissue>
    </source>
</reference>
<dbReference type="Proteomes" id="UP001066276">
    <property type="component" value="Chromosome 4_1"/>
</dbReference>
<gene>
    <name evidence="2" type="ORF">NDU88_006221</name>
</gene>
<sequence length="159" mass="17036">MYGARQPDSLGTRAAAPHLCGYDSVLLSPSSTTLPAPSTAALHCAAAKSGSEWSSGDYSDAGDPLAMKFTMVDCAFEFWLFFCGLTSDLPRFRLFAVPLRLHYIWYPLVLTVTTIYLSRLMLYVDAVQITPGASGGPARVVTSTGVGERAPDVICHVLA</sequence>
<evidence type="ECO:0000313" key="2">
    <source>
        <dbReference type="EMBL" id="KAJ1174399.1"/>
    </source>
</evidence>
<organism evidence="2 3">
    <name type="scientific">Pleurodeles waltl</name>
    <name type="common">Iberian ribbed newt</name>
    <dbReference type="NCBI Taxonomy" id="8319"/>
    <lineage>
        <taxon>Eukaryota</taxon>
        <taxon>Metazoa</taxon>
        <taxon>Chordata</taxon>
        <taxon>Craniata</taxon>
        <taxon>Vertebrata</taxon>
        <taxon>Euteleostomi</taxon>
        <taxon>Amphibia</taxon>
        <taxon>Batrachia</taxon>
        <taxon>Caudata</taxon>
        <taxon>Salamandroidea</taxon>
        <taxon>Salamandridae</taxon>
        <taxon>Pleurodelinae</taxon>
        <taxon>Pleurodeles</taxon>
    </lineage>
</organism>
<comment type="caution">
    <text evidence="2">The sequence shown here is derived from an EMBL/GenBank/DDBJ whole genome shotgun (WGS) entry which is preliminary data.</text>
</comment>